<organism evidence="1 2">
    <name type="scientific">Tuber magnatum</name>
    <name type="common">white Piedmont truffle</name>
    <dbReference type="NCBI Taxonomy" id="42249"/>
    <lineage>
        <taxon>Eukaryota</taxon>
        <taxon>Fungi</taxon>
        <taxon>Dikarya</taxon>
        <taxon>Ascomycota</taxon>
        <taxon>Pezizomycotina</taxon>
        <taxon>Pezizomycetes</taxon>
        <taxon>Pezizales</taxon>
        <taxon>Tuberaceae</taxon>
        <taxon>Tuber</taxon>
    </lineage>
</organism>
<evidence type="ECO:0000313" key="2">
    <source>
        <dbReference type="Proteomes" id="UP000246991"/>
    </source>
</evidence>
<name>A0A317STE6_9PEZI</name>
<comment type="caution">
    <text evidence="1">The sequence shown here is derived from an EMBL/GenBank/DDBJ whole genome shotgun (WGS) entry which is preliminary data.</text>
</comment>
<protein>
    <submittedName>
        <fullName evidence="1">Uncharacterized protein</fullName>
    </submittedName>
</protein>
<reference evidence="1 2" key="1">
    <citation type="submission" date="2018-03" db="EMBL/GenBank/DDBJ databases">
        <title>Genomes of Pezizomycetes fungi and the evolution of truffles.</title>
        <authorList>
            <person name="Murat C."/>
            <person name="Payen T."/>
            <person name="Noel B."/>
            <person name="Kuo A."/>
            <person name="Martin F.M."/>
        </authorList>
    </citation>
    <scope>NUCLEOTIDE SEQUENCE [LARGE SCALE GENOMIC DNA]</scope>
    <source>
        <strain evidence="1">091103-1</strain>
    </source>
</reference>
<evidence type="ECO:0000313" key="1">
    <source>
        <dbReference type="EMBL" id="PWW77673.1"/>
    </source>
</evidence>
<gene>
    <name evidence="1" type="ORF">C7212DRAFT_313680</name>
</gene>
<dbReference type="STRING" id="42249.A0A317STE6"/>
<sequence length="94" mass="10521">MNSVDKRDLVEKYNLGQRFESALAAHVSSQQSKARIHRILPELDFLQQDLERQSLHCEWNGGNRSLEALNLECGGRAMGGDTPITFLPPPSNSE</sequence>
<proteinExistence type="predicted"/>
<accession>A0A317STE6</accession>
<dbReference type="Proteomes" id="UP000246991">
    <property type="component" value="Unassembled WGS sequence"/>
</dbReference>
<dbReference type="EMBL" id="PYWC01000020">
    <property type="protein sequence ID" value="PWW77673.1"/>
    <property type="molecule type" value="Genomic_DNA"/>
</dbReference>
<keyword evidence="2" id="KW-1185">Reference proteome</keyword>
<dbReference type="OrthoDB" id="5394863at2759"/>
<dbReference type="AlphaFoldDB" id="A0A317STE6"/>